<evidence type="ECO:0000313" key="2">
    <source>
        <dbReference type="Proteomes" id="UP001145114"/>
    </source>
</evidence>
<name>A0ACC1HH04_9FUNG</name>
<reference evidence="1" key="1">
    <citation type="submission" date="2022-06" db="EMBL/GenBank/DDBJ databases">
        <title>Phylogenomic reconstructions and comparative analyses of Kickxellomycotina fungi.</title>
        <authorList>
            <person name="Reynolds N.K."/>
            <person name="Stajich J.E."/>
            <person name="Barry K."/>
            <person name="Grigoriev I.V."/>
            <person name="Crous P."/>
            <person name="Smith M.E."/>
        </authorList>
    </citation>
    <scope>NUCLEOTIDE SEQUENCE</scope>
    <source>
        <strain evidence="1">RSA 2271</strain>
    </source>
</reference>
<comment type="caution">
    <text evidence="1">The sequence shown here is derived from an EMBL/GenBank/DDBJ whole genome shotgun (WGS) entry which is preliminary data.</text>
</comment>
<keyword evidence="2" id="KW-1185">Reference proteome</keyword>
<proteinExistence type="predicted"/>
<protein>
    <submittedName>
        <fullName evidence="1">Uncharacterized protein</fullName>
    </submittedName>
</protein>
<gene>
    <name evidence="1" type="ORF">EV182_000904</name>
</gene>
<accession>A0ACC1HH04</accession>
<organism evidence="1 2">
    <name type="scientific">Spiromyces aspiralis</name>
    <dbReference type="NCBI Taxonomy" id="68401"/>
    <lineage>
        <taxon>Eukaryota</taxon>
        <taxon>Fungi</taxon>
        <taxon>Fungi incertae sedis</taxon>
        <taxon>Zoopagomycota</taxon>
        <taxon>Kickxellomycotina</taxon>
        <taxon>Kickxellomycetes</taxon>
        <taxon>Kickxellales</taxon>
        <taxon>Kickxellaceae</taxon>
        <taxon>Spiromyces</taxon>
    </lineage>
</organism>
<dbReference type="Proteomes" id="UP001145114">
    <property type="component" value="Unassembled WGS sequence"/>
</dbReference>
<sequence>MVKIFVTVGSTGFDTLVASVCSTQFLESAKREGFDEIVVQYGASGACFTPPRDLLPVRVSGFSYSNSIEEHYDSASLIVSHAGSGSILAALRRGIPLVVAINDRLMDNHQRELADALAEMNHLVVSKPSELAVALRKREYRTLAPYPPGNPRPIGSILDQEVFEHSK</sequence>
<dbReference type="EMBL" id="JAMZIH010005226">
    <property type="protein sequence ID" value="KAJ1675621.1"/>
    <property type="molecule type" value="Genomic_DNA"/>
</dbReference>
<evidence type="ECO:0000313" key="1">
    <source>
        <dbReference type="EMBL" id="KAJ1675621.1"/>
    </source>
</evidence>